<name>A0A1L7WIC4_9HELO</name>
<dbReference type="PANTHER" id="PTHR38886:SF1">
    <property type="entry name" value="NACHT-NTPASE AND P-LOOP NTPASES N-TERMINAL DOMAIN-CONTAINING PROTEIN"/>
    <property type="match status" value="1"/>
</dbReference>
<dbReference type="Proteomes" id="UP000184330">
    <property type="component" value="Unassembled WGS sequence"/>
</dbReference>
<gene>
    <name evidence="3" type="ORF">PAC_02387</name>
</gene>
<dbReference type="STRING" id="576137.A0A1L7WIC4"/>
<evidence type="ECO:0000256" key="1">
    <source>
        <dbReference type="SAM" id="MobiDB-lite"/>
    </source>
</evidence>
<accession>A0A1L7WIC4</accession>
<feature type="region of interest" description="Disordered" evidence="1">
    <location>
        <begin position="367"/>
        <end position="388"/>
    </location>
</feature>
<organism evidence="3 4">
    <name type="scientific">Phialocephala subalpina</name>
    <dbReference type="NCBI Taxonomy" id="576137"/>
    <lineage>
        <taxon>Eukaryota</taxon>
        <taxon>Fungi</taxon>
        <taxon>Dikarya</taxon>
        <taxon>Ascomycota</taxon>
        <taxon>Pezizomycotina</taxon>
        <taxon>Leotiomycetes</taxon>
        <taxon>Helotiales</taxon>
        <taxon>Mollisiaceae</taxon>
        <taxon>Phialocephala</taxon>
        <taxon>Phialocephala fortinii species complex</taxon>
    </lineage>
</organism>
<protein>
    <recommendedName>
        <fullName evidence="2">Ubiquitin-like domain-containing protein</fullName>
    </recommendedName>
</protein>
<proteinExistence type="predicted"/>
<keyword evidence="4" id="KW-1185">Reference proteome</keyword>
<dbReference type="EMBL" id="FJOG01000003">
    <property type="protein sequence ID" value="CZR52510.1"/>
    <property type="molecule type" value="Genomic_DNA"/>
</dbReference>
<dbReference type="Pfam" id="PF22893">
    <property type="entry name" value="ULD_2"/>
    <property type="match status" value="1"/>
</dbReference>
<feature type="compositionally biased region" description="Low complexity" evidence="1">
    <location>
        <begin position="377"/>
        <end position="387"/>
    </location>
</feature>
<reference evidence="3 4" key="1">
    <citation type="submission" date="2016-03" db="EMBL/GenBank/DDBJ databases">
        <authorList>
            <person name="Ploux O."/>
        </authorList>
    </citation>
    <scope>NUCLEOTIDE SEQUENCE [LARGE SCALE GENOMIC DNA]</scope>
    <source>
        <strain evidence="3 4">UAMH 11012</strain>
    </source>
</reference>
<dbReference type="OrthoDB" id="3045089at2759"/>
<sequence length="489" mass="54656">MPAPAFGFSAGDFISAISLIKTLVKALNDATGSKAQYRLLVEALLNLELALTEVKGLRVAAAQASQRVALEQVASQCQQAIELFLEKNAKFDTTLSLTANVSKWNWRTNLHKIQWALCREEAVTKLRAELTGHTLTINTLLATLQFSAACLQEDTARNQEIAARDHRSVSNDTNSIVRTNTALMNAQTELVVSIATQIAKSVEYFDISSPQSNSMQIFHERPECRPADYHTQRTIDRQQPVMFEDAHGRIAPFHVEFINSFEAFQAVMEVRFQHVPGLKKVQNNEYAIQELRSKRNLDLKAPWESVFLPGRKFNMSMTFHQQQNPVSSCPGCQTENAISIDQDGAEIKCANLECNMWYQRIVEGPDTRTSDASPLQSGTSSTLSSLGKRNRARGLMEIDTEDKIQHFRRVQVIHQRSLRQRSRSTIPLDAAILAGSVLGVRRPIRSSHELRAFYSIALNYPPDSEGPVAVTDHVQSGLFSIFASDNQLT</sequence>
<evidence type="ECO:0000313" key="4">
    <source>
        <dbReference type="Proteomes" id="UP000184330"/>
    </source>
</evidence>
<evidence type="ECO:0000313" key="3">
    <source>
        <dbReference type="EMBL" id="CZR52510.1"/>
    </source>
</evidence>
<evidence type="ECO:0000259" key="2">
    <source>
        <dbReference type="Pfam" id="PF22893"/>
    </source>
</evidence>
<feature type="domain" description="Ubiquitin-like" evidence="2">
    <location>
        <begin position="237"/>
        <end position="320"/>
    </location>
</feature>
<dbReference type="AlphaFoldDB" id="A0A1L7WIC4"/>
<dbReference type="InterPro" id="IPR054464">
    <property type="entry name" value="ULD_fung"/>
</dbReference>
<dbReference type="PANTHER" id="PTHR38886">
    <property type="entry name" value="SESA DOMAIN-CONTAINING PROTEIN"/>
    <property type="match status" value="1"/>
</dbReference>